<dbReference type="InterPro" id="IPR036388">
    <property type="entry name" value="WH-like_DNA-bd_sf"/>
</dbReference>
<protein>
    <recommendedName>
        <fullName evidence="1">NrtR DNA-binding winged helix domain-containing protein</fullName>
    </recommendedName>
</protein>
<dbReference type="Pfam" id="PF21906">
    <property type="entry name" value="WHD_NrtR"/>
    <property type="match status" value="1"/>
</dbReference>
<reference evidence="2 3" key="1">
    <citation type="submission" date="2020-07" db="EMBL/GenBank/DDBJ databases">
        <title>Taxonomic revisions and descriptions of new bacterial species based on genomic comparisons in the high-G+C-content subgroup of the family Alcaligenaceae.</title>
        <authorList>
            <person name="Szabo A."/>
            <person name="Felfoldi T."/>
        </authorList>
    </citation>
    <scope>NUCLEOTIDE SEQUENCE [LARGE SCALE GENOMIC DNA]</scope>
    <source>
        <strain evidence="2 3">DSM 25264</strain>
    </source>
</reference>
<evidence type="ECO:0000313" key="3">
    <source>
        <dbReference type="Proteomes" id="UP000580517"/>
    </source>
</evidence>
<comment type="caution">
    <text evidence="2">The sequence shown here is derived from an EMBL/GenBank/DDBJ whole genome shotgun (WGS) entry which is preliminary data.</text>
</comment>
<dbReference type="InterPro" id="IPR011213">
    <property type="entry name" value="NMN_biosyn"/>
</dbReference>
<dbReference type="AlphaFoldDB" id="A0A853FCZ8"/>
<dbReference type="Proteomes" id="UP000580517">
    <property type="component" value="Unassembled WGS sequence"/>
</dbReference>
<dbReference type="SUPFAM" id="SSF55811">
    <property type="entry name" value="Nudix"/>
    <property type="match status" value="1"/>
</dbReference>
<dbReference type="PIRSF" id="PIRSF019423">
    <property type="entry name" value="NMN_biosyn"/>
    <property type="match status" value="1"/>
</dbReference>
<dbReference type="SUPFAM" id="SSF46785">
    <property type="entry name" value="Winged helix' DNA-binding domain"/>
    <property type="match status" value="1"/>
</dbReference>
<evidence type="ECO:0000259" key="1">
    <source>
        <dbReference type="Pfam" id="PF21906"/>
    </source>
</evidence>
<dbReference type="RefSeq" id="WP_129970635.1">
    <property type="nucleotide sequence ID" value="NZ_JACCEW010000006.1"/>
</dbReference>
<accession>A0A853FCZ8</accession>
<organism evidence="2 3">
    <name type="scientific">Allopusillimonas soli</name>
    <dbReference type="NCBI Taxonomy" id="659016"/>
    <lineage>
        <taxon>Bacteria</taxon>
        <taxon>Pseudomonadati</taxon>
        <taxon>Pseudomonadota</taxon>
        <taxon>Betaproteobacteria</taxon>
        <taxon>Burkholderiales</taxon>
        <taxon>Alcaligenaceae</taxon>
        <taxon>Allopusillimonas</taxon>
    </lineage>
</organism>
<sequence length="329" mass="37227">MSLPKATSFPASVDQVEAELVAVLVAVNQGRPRVLTRAGHHALPAGPFQSSHRSLQAGMRAWVEAQTHHPLGYVEQLYTFADRDRADQAGRRVISVSYLGLTREGDEAAPAHEAGWRDWYFYFPWEDWRSGRPGMLDTAMLPALHDWCNAADGCTRQTRMQRVADTFGHNHAAWNEELVLQRYELLFEAGLVPEAARRPAAHPNSLPFEERGPSFPKEAAWGHDMQHDHRRILATAMARLRAKIRYRPVVFELMPGEFTLLQLQQAFEAVAGRPLHKQNFRRFIEQQALVEETGRMTRGAAGRPAKLFQFRGDILRERAIAGSKLPLAR</sequence>
<keyword evidence="3" id="KW-1185">Reference proteome</keyword>
<dbReference type="Gene3D" id="1.10.10.10">
    <property type="entry name" value="Winged helix-like DNA-binding domain superfamily/Winged helix DNA-binding domain"/>
    <property type="match status" value="1"/>
</dbReference>
<dbReference type="EMBL" id="JACCEW010000006">
    <property type="protein sequence ID" value="NYT38704.1"/>
    <property type="molecule type" value="Genomic_DNA"/>
</dbReference>
<proteinExistence type="predicted"/>
<feature type="domain" description="NrtR DNA-binding winged helix" evidence="1">
    <location>
        <begin position="250"/>
        <end position="310"/>
    </location>
</feature>
<dbReference type="Gene3D" id="3.90.79.10">
    <property type="entry name" value="Nucleoside Triphosphate Pyrophosphohydrolase"/>
    <property type="match status" value="1"/>
</dbReference>
<gene>
    <name evidence="2" type="ORF">H0A68_17635</name>
</gene>
<name>A0A853FCZ8_9BURK</name>
<evidence type="ECO:0000313" key="2">
    <source>
        <dbReference type="EMBL" id="NYT38704.1"/>
    </source>
</evidence>
<dbReference type="InterPro" id="IPR054105">
    <property type="entry name" value="WHD_NrtR"/>
</dbReference>
<dbReference type="InterPro" id="IPR036390">
    <property type="entry name" value="WH_DNA-bd_sf"/>
</dbReference>
<dbReference type="OrthoDB" id="5417595at2"/>
<dbReference type="InterPro" id="IPR015797">
    <property type="entry name" value="NUDIX_hydrolase-like_dom_sf"/>
</dbReference>